<keyword evidence="2" id="KW-0560">Oxidoreductase</keyword>
<dbReference type="SUPFAM" id="SSF51905">
    <property type="entry name" value="FAD/NAD(P)-binding domain"/>
    <property type="match status" value="1"/>
</dbReference>
<keyword evidence="5" id="KW-1185">Reference proteome</keyword>
<evidence type="ECO:0000313" key="5">
    <source>
        <dbReference type="Proteomes" id="UP000784128"/>
    </source>
</evidence>
<dbReference type="InterPro" id="IPR036188">
    <property type="entry name" value="FAD/NAD-bd_sf"/>
</dbReference>
<evidence type="ECO:0000313" key="4">
    <source>
        <dbReference type="EMBL" id="MBT1071403.1"/>
    </source>
</evidence>
<keyword evidence="1" id="KW-0285">Flavoprotein</keyword>
<accession>A0ABS5U6W0</accession>
<sequence length="304" mass="33445">MFDVIIAGGGIAGMSAALILGRCRRNILICDTGKPRNSSSKALHGFISRDGINPFELRHIIQEELKAYPSVIQMEAEIIDAEAHEKSYEVRLIDGRTYQGKYLLVATGIVDHLPDIDGIERYYGHNVFHCPYCDGWELRDQALAVYAEGATGVEYALELTGWSNDVILCTDGKTSPSQDQLILLEHHGIKVVTQRIRNLEGEIGGMFQIRFQDDTLLTRRALFFYPSQSQASPLAGKLGCTITPVGEVETGKFQQTRSRLFVAGDAAKSIQLAIIAAAEGAEAAFALNTALHKEDLENHKKQAL</sequence>
<gene>
    <name evidence="4" type="ORF">KJB30_06395</name>
</gene>
<dbReference type="EMBL" id="JAHDYS010000005">
    <property type="protein sequence ID" value="MBT1071403.1"/>
    <property type="molecule type" value="Genomic_DNA"/>
</dbReference>
<protein>
    <submittedName>
        <fullName evidence="4">NAD(P)/FAD-dependent oxidoreductase</fullName>
    </submittedName>
</protein>
<dbReference type="Proteomes" id="UP000784128">
    <property type="component" value="Unassembled WGS sequence"/>
</dbReference>
<proteinExistence type="predicted"/>
<dbReference type="InterPro" id="IPR050097">
    <property type="entry name" value="Ferredoxin-NADP_redctase_2"/>
</dbReference>
<evidence type="ECO:0000259" key="3">
    <source>
        <dbReference type="Pfam" id="PF07992"/>
    </source>
</evidence>
<organism evidence="4 5">
    <name type="scientific">Pelotalea chapellei</name>
    <dbReference type="NCBI Taxonomy" id="44671"/>
    <lineage>
        <taxon>Bacteria</taxon>
        <taxon>Pseudomonadati</taxon>
        <taxon>Thermodesulfobacteriota</taxon>
        <taxon>Desulfuromonadia</taxon>
        <taxon>Geobacterales</taxon>
        <taxon>Geobacteraceae</taxon>
        <taxon>Pelotalea</taxon>
    </lineage>
</organism>
<dbReference type="Pfam" id="PF07992">
    <property type="entry name" value="Pyr_redox_2"/>
    <property type="match status" value="1"/>
</dbReference>
<evidence type="ECO:0000256" key="1">
    <source>
        <dbReference type="ARBA" id="ARBA00022630"/>
    </source>
</evidence>
<comment type="caution">
    <text evidence="4">The sequence shown here is derived from an EMBL/GenBank/DDBJ whole genome shotgun (WGS) entry which is preliminary data.</text>
</comment>
<reference evidence="4 5" key="1">
    <citation type="submission" date="2021-05" db="EMBL/GenBank/DDBJ databases">
        <title>The draft genome of Geobacter chapellei DSM 13688.</title>
        <authorList>
            <person name="Xu Z."/>
            <person name="Masuda Y."/>
            <person name="Itoh H."/>
            <person name="Senoo K."/>
        </authorList>
    </citation>
    <scope>NUCLEOTIDE SEQUENCE [LARGE SCALE GENOMIC DNA]</scope>
    <source>
        <strain evidence="4 5">DSM 13688</strain>
    </source>
</reference>
<dbReference type="PRINTS" id="PR00368">
    <property type="entry name" value="FADPNR"/>
</dbReference>
<dbReference type="PANTHER" id="PTHR48105">
    <property type="entry name" value="THIOREDOXIN REDUCTASE 1-RELATED-RELATED"/>
    <property type="match status" value="1"/>
</dbReference>
<evidence type="ECO:0000256" key="2">
    <source>
        <dbReference type="ARBA" id="ARBA00023002"/>
    </source>
</evidence>
<feature type="domain" description="FAD/NAD(P)-binding" evidence="3">
    <location>
        <begin position="2"/>
        <end position="280"/>
    </location>
</feature>
<dbReference type="Gene3D" id="3.50.50.60">
    <property type="entry name" value="FAD/NAD(P)-binding domain"/>
    <property type="match status" value="2"/>
</dbReference>
<dbReference type="PRINTS" id="PR00469">
    <property type="entry name" value="PNDRDTASEII"/>
</dbReference>
<dbReference type="InterPro" id="IPR023753">
    <property type="entry name" value="FAD/NAD-binding_dom"/>
</dbReference>
<dbReference type="RefSeq" id="WP_214297134.1">
    <property type="nucleotide sequence ID" value="NZ_JAHDYS010000005.1"/>
</dbReference>
<name>A0ABS5U6W0_9BACT</name>